<keyword evidence="2" id="KW-1185">Reference proteome</keyword>
<reference evidence="1" key="1">
    <citation type="submission" date="2023-04" db="EMBL/GenBank/DDBJ databases">
        <title>Phytophthora fragariaefolia NBRC 109709.</title>
        <authorList>
            <person name="Ichikawa N."/>
            <person name="Sato H."/>
            <person name="Tonouchi N."/>
        </authorList>
    </citation>
    <scope>NUCLEOTIDE SEQUENCE</scope>
    <source>
        <strain evidence="1">NBRC 109709</strain>
    </source>
</reference>
<organism evidence="1 2">
    <name type="scientific">Phytophthora fragariaefolia</name>
    <dbReference type="NCBI Taxonomy" id="1490495"/>
    <lineage>
        <taxon>Eukaryota</taxon>
        <taxon>Sar</taxon>
        <taxon>Stramenopiles</taxon>
        <taxon>Oomycota</taxon>
        <taxon>Peronosporomycetes</taxon>
        <taxon>Peronosporales</taxon>
        <taxon>Peronosporaceae</taxon>
        <taxon>Phytophthora</taxon>
    </lineage>
</organism>
<evidence type="ECO:0000313" key="1">
    <source>
        <dbReference type="EMBL" id="GMG17668.1"/>
    </source>
</evidence>
<dbReference type="AlphaFoldDB" id="A0A9W7DAV2"/>
<sequence>MQTLRNLTPPRELDIKSREENSNIIAELINFGGSLVARHQKFRTRKSHQLSSCWGSYTTWMGRGRIVAELASSSFIIETALKSLVYRLVLTVSIPAKVVAAEVIDL</sequence>
<proteinExistence type="predicted"/>
<protein>
    <submittedName>
        <fullName evidence="1">Unnamed protein product</fullName>
    </submittedName>
</protein>
<dbReference type="EMBL" id="BSXT01019052">
    <property type="protein sequence ID" value="GMG17668.1"/>
    <property type="molecule type" value="Genomic_DNA"/>
</dbReference>
<dbReference type="Proteomes" id="UP001165121">
    <property type="component" value="Unassembled WGS sequence"/>
</dbReference>
<gene>
    <name evidence="1" type="ORF">Pfra01_003029200</name>
</gene>
<evidence type="ECO:0000313" key="2">
    <source>
        <dbReference type="Proteomes" id="UP001165121"/>
    </source>
</evidence>
<accession>A0A9W7DAV2</accession>
<comment type="caution">
    <text evidence="1">The sequence shown here is derived from an EMBL/GenBank/DDBJ whole genome shotgun (WGS) entry which is preliminary data.</text>
</comment>
<name>A0A9W7DAV2_9STRA</name>